<dbReference type="Gene3D" id="2.170.130.10">
    <property type="entry name" value="TonB-dependent receptor, plug domain"/>
    <property type="match status" value="1"/>
</dbReference>
<dbReference type="GO" id="GO:0015344">
    <property type="term" value="F:siderophore uptake transmembrane transporter activity"/>
    <property type="evidence" value="ECO:0007669"/>
    <property type="project" value="TreeGrafter"/>
</dbReference>
<dbReference type="PANTHER" id="PTHR32552:SF68">
    <property type="entry name" value="FERRICHROME OUTER MEMBRANE TRANSPORTER_PHAGE RECEPTOR"/>
    <property type="match status" value="1"/>
</dbReference>
<evidence type="ECO:0000259" key="13">
    <source>
        <dbReference type="Pfam" id="PF07715"/>
    </source>
</evidence>
<sequence length="1265" mass="139322">MHKIKKTPLPRFSMAAVAAFTLASSSWAQTTTGSSEIDDEDVIVLSPFEVAAEEEQGYTAATTLAGNRLNTELRDIGNAVTVVTKQFLDDIAATDNESLLQYTTGTEVGNLGGNFAGFGDGARLDESARFTNPNQNTRVRGLAAADNTRDYFATNIPWDGYSVDRVDLQRGPNSILFGQGSPAGIINSGTKQASFKNSNEVAFRVGSYGSARASVDFNRVLLEDQLAVRVSAVKDDTRYQQDPAFQDSERIFAAVRFEPEFLKRGSARTIIKANFEDGSIKSNRPRTLPPLDYVTPWFNTGTYQGLQNGEPRTYNYLNKETFNAWQVQDDNTGRPNHGQQRPAINGGPNAGQPNPAFNPWVGGFGGAFGSPFVYFDGNGSVDPALGQQSEVRANSGEGGRAPDGSIDDSFSLGFHRMVGVNGYADYSVKAGLPYAQFGVYKDFSLTDASVFDFYNNLVDGPNKEEWQNFNAFNVSLAQTFMNDKFGFELVVNQESYDNGQLSLLAGGNQGIFVDLMSVYSDGTPAGVAGAAVDGQNEPYADGTPNPNLGRVFVGGRGDAGNNSTATERDGFRATGFFTHDFARSDNPSTFKRLLGKHTFTGLLAEEGFDSDNRSWIRYNINPEYIDFLGDDFANAKFNTAELNPHSVIYLGDSLLGRSTASGANIPRITTKVDMPSDYAIRVFDATWNSPDVAFDAPWIDQYYPDQSPFNDVDDPSTPDVDETGQRYSTQSENPANYVGWRYMPVSILDSEDNNGANRDTNTTFARLSKAETESQAFVWQAHFWDNAVVGTWGWRKDIAKSWDYSVDVAGLPPGHARDNRLDLSPSSYKLDLSSFNELEVESTSYSIVAHLDQLPIIKGLTERLPFLTTVFYNESENFQPAAQRVDVYGEALAAPAGTTTDVGVLLESKDGRFSLKVNKYETEVLRNSSSGLNGAWFIGASQVWSGNWVNRYEFNLSGDTIDTQGADDADDNGRYNYGAGQNGEDEAAARVREQNVIAAWRAYQASVDPRFYEAWGIDLVDWQNDGITSSTPAGFTVPEDAISKGYEIEFNAQPTRNWRLTFNASKTTAVRKNIGGENLVDFIENYETALNDGADGGVGDLRIWWGGAGNERSLFQWNTNIGAEWAARKLQEGTNVPELREWRFNAISNYDFDEGMLKGVNVGMALRWQDDVIIGYPPIPNPVTPTKANFDLDNPYRASAETNLDLWVGYSRRLSEKIDWRVQLNVRNVGQGNNLIPVTVQPDGTPATYRIGPHQSWTLTNTFRF</sequence>
<dbReference type="InterPro" id="IPR036942">
    <property type="entry name" value="Beta-barrel_TonB_sf"/>
</dbReference>
<evidence type="ECO:0000256" key="12">
    <source>
        <dbReference type="SAM" id="SignalP"/>
    </source>
</evidence>
<keyword evidence="7" id="KW-0408">Iron</keyword>
<dbReference type="KEGG" id="slom:PXH66_12370"/>
<evidence type="ECO:0000313" key="14">
    <source>
        <dbReference type="EMBL" id="WED63126.1"/>
    </source>
</evidence>
<feature type="compositionally biased region" description="Acidic residues" evidence="11">
    <location>
        <begin position="711"/>
        <end position="722"/>
    </location>
</feature>
<organism evidence="14 15">
    <name type="scientific">Synoicihabitans lomoniglobus</name>
    <dbReference type="NCBI Taxonomy" id="2909285"/>
    <lineage>
        <taxon>Bacteria</taxon>
        <taxon>Pseudomonadati</taxon>
        <taxon>Verrucomicrobiota</taxon>
        <taxon>Opitutia</taxon>
        <taxon>Opitutales</taxon>
        <taxon>Opitutaceae</taxon>
        <taxon>Synoicihabitans</taxon>
    </lineage>
</organism>
<keyword evidence="9" id="KW-0472">Membrane</keyword>
<reference evidence="14" key="1">
    <citation type="submission" date="2023-03" db="EMBL/GenBank/DDBJ databases">
        <title>Lomoglobus Profundus gen. nov., sp. nov., a novel member of the phylum Verrucomicrobia, isolated from deep-marine sediment of South China Sea.</title>
        <authorList>
            <person name="Ahmad T."/>
            <person name="Ishaq S.E."/>
            <person name="Wang F."/>
        </authorList>
    </citation>
    <scope>NUCLEOTIDE SEQUENCE</scope>
    <source>
        <strain evidence="14">LMO-M01</strain>
    </source>
</reference>
<feature type="region of interest" description="Disordered" evidence="11">
    <location>
        <begin position="330"/>
        <end position="356"/>
    </location>
</feature>
<evidence type="ECO:0000256" key="3">
    <source>
        <dbReference type="ARBA" id="ARBA00022452"/>
    </source>
</evidence>
<dbReference type="Gene3D" id="2.40.170.20">
    <property type="entry name" value="TonB-dependent receptor, beta-barrel domain"/>
    <property type="match status" value="2"/>
</dbReference>
<dbReference type="GO" id="GO:0009279">
    <property type="term" value="C:cell outer membrane"/>
    <property type="evidence" value="ECO:0007669"/>
    <property type="project" value="UniProtKB-SubCell"/>
</dbReference>
<dbReference type="EMBL" id="CP119075">
    <property type="protein sequence ID" value="WED63126.1"/>
    <property type="molecule type" value="Genomic_DNA"/>
</dbReference>
<dbReference type="SUPFAM" id="SSF56935">
    <property type="entry name" value="Porins"/>
    <property type="match status" value="1"/>
</dbReference>
<comment type="subcellular location">
    <subcellularLocation>
        <location evidence="1">Cell outer membrane</location>
        <topology evidence="1">Multi-pass membrane protein</topology>
    </subcellularLocation>
</comment>
<dbReference type="RefSeq" id="WP_330932015.1">
    <property type="nucleotide sequence ID" value="NZ_CP119075.1"/>
</dbReference>
<feature type="signal peptide" evidence="12">
    <location>
        <begin position="1"/>
        <end position="28"/>
    </location>
</feature>
<name>A0AAF0CMD4_9BACT</name>
<feature type="chain" id="PRO_5042218294" evidence="12">
    <location>
        <begin position="29"/>
        <end position="1265"/>
    </location>
</feature>
<dbReference type="AlphaFoldDB" id="A0AAF0CMD4"/>
<feature type="region of interest" description="Disordered" evidence="11">
    <location>
        <begin position="705"/>
        <end position="731"/>
    </location>
</feature>
<evidence type="ECO:0000256" key="11">
    <source>
        <dbReference type="SAM" id="MobiDB-lite"/>
    </source>
</evidence>
<keyword evidence="8" id="KW-0406">Ion transport</keyword>
<feature type="domain" description="TonB-dependent receptor plug" evidence="13">
    <location>
        <begin position="73"/>
        <end position="185"/>
    </location>
</feature>
<keyword evidence="6 12" id="KW-0732">Signal</keyword>
<feature type="compositionally biased region" description="Polar residues" evidence="11">
    <location>
        <begin position="330"/>
        <end position="339"/>
    </location>
</feature>
<accession>A0AAF0CMD4</accession>
<evidence type="ECO:0000256" key="2">
    <source>
        <dbReference type="ARBA" id="ARBA00022448"/>
    </source>
</evidence>
<evidence type="ECO:0000256" key="4">
    <source>
        <dbReference type="ARBA" id="ARBA00022496"/>
    </source>
</evidence>
<evidence type="ECO:0000256" key="10">
    <source>
        <dbReference type="ARBA" id="ARBA00023237"/>
    </source>
</evidence>
<evidence type="ECO:0000256" key="7">
    <source>
        <dbReference type="ARBA" id="ARBA00023004"/>
    </source>
</evidence>
<proteinExistence type="predicted"/>
<evidence type="ECO:0000256" key="1">
    <source>
        <dbReference type="ARBA" id="ARBA00004571"/>
    </source>
</evidence>
<dbReference type="Proteomes" id="UP001218638">
    <property type="component" value="Chromosome"/>
</dbReference>
<keyword evidence="15" id="KW-1185">Reference proteome</keyword>
<keyword evidence="3" id="KW-1134">Transmembrane beta strand</keyword>
<keyword evidence="10" id="KW-0998">Cell outer membrane</keyword>
<protein>
    <submittedName>
        <fullName evidence="14">TonB-dependent receptor plug domain-containing protein</fullName>
    </submittedName>
</protein>
<gene>
    <name evidence="14" type="ORF">PXH66_12370</name>
</gene>
<evidence type="ECO:0000256" key="5">
    <source>
        <dbReference type="ARBA" id="ARBA00022692"/>
    </source>
</evidence>
<keyword evidence="2" id="KW-0813">Transport</keyword>
<keyword evidence="14" id="KW-0675">Receptor</keyword>
<dbReference type="InterPro" id="IPR039426">
    <property type="entry name" value="TonB-dep_rcpt-like"/>
</dbReference>
<evidence type="ECO:0000256" key="9">
    <source>
        <dbReference type="ARBA" id="ARBA00023136"/>
    </source>
</evidence>
<dbReference type="PANTHER" id="PTHR32552">
    <property type="entry name" value="FERRICHROME IRON RECEPTOR-RELATED"/>
    <property type="match status" value="1"/>
</dbReference>
<evidence type="ECO:0000313" key="15">
    <source>
        <dbReference type="Proteomes" id="UP001218638"/>
    </source>
</evidence>
<evidence type="ECO:0000256" key="6">
    <source>
        <dbReference type="ARBA" id="ARBA00022729"/>
    </source>
</evidence>
<dbReference type="InterPro" id="IPR037066">
    <property type="entry name" value="Plug_dom_sf"/>
</dbReference>
<keyword evidence="5" id="KW-0812">Transmembrane</keyword>
<dbReference type="InterPro" id="IPR012910">
    <property type="entry name" value="Plug_dom"/>
</dbReference>
<evidence type="ECO:0000256" key="8">
    <source>
        <dbReference type="ARBA" id="ARBA00023065"/>
    </source>
</evidence>
<dbReference type="Pfam" id="PF07715">
    <property type="entry name" value="Plug"/>
    <property type="match status" value="1"/>
</dbReference>
<keyword evidence="4" id="KW-0410">Iron transport</keyword>